<reference evidence="1" key="1">
    <citation type="journal article" date="2020" name="Stud. Mycol.">
        <title>101 Dothideomycetes genomes: a test case for predicting lifestyles and emergence of pathogens.</title>
        <authorList>
            <person name="Haridas S."/>
            <person name="Albert R."/>
            <person name="Binder M."/>
            <person name="Bloem J."/>
            <person name="Labutti K."/>
            <person name="Salamov A."/>
            <person name="Andreopoulos B."/>
            <person name="Baker S."/>
            <person name="Barry K."/>
            <person name="Bills G."/>
            <person name="Bluhm B."/>
            <person name="Cannon C."/>
            <person name="Castanera R."/>
            <person name="Culley D."/>
            <person name="Daum C."/>
            <person name="Ezra D."/>
            <person name="Gonzalez J."/>
            <person name="Henrissat B."/>
            <person name="Kuo A."/>
            <person name="Liang C."/>
            <person name="Lipzen A."/>
            <person name="Lutzoni F."/>
            <person name="Magnuson J."/>
            <person name="Mondo S."/>
            <person name="Nolan M."/>
            <person name="Ohm R."/>
            <person name="Pangilinan J."/>
            <person name="Park H.-J."/>
            <person name="Ramirez L."/>
            <person name="Alfaro M."/>
            <person name="Sun H."/>
            <person name="Tritt A."/>
            <person name="Yoshinaga Y."/>
            <person name="Zwiers L.-H."/>
            <person name="Turgeon B."/>
            <person name="Goodwin S."/>
            <person name="Spatafora J."/>
            <person name="Crous P."/>
            <person name="Grigoriev I."/>
        </authorList>
    </citation>
    <scope>NUCLEOTIDE SEQUENCE</scope>
    <source>
        <strain evidence="1">CBS 161.51</strain>
    </source>
</reference>
<dbReference type="Proteomes" id="UP000800038">
    <property type="component" value="Unassembled WGS sequence"/>
</dbReference>
<organism evidence="1 2">
    <name type="scientific">Clathrospora elynae</name>
    <dbReference type="NCBI Taxonomy" id="706981"/>
    <lineage>
        <taxon>Eukaryota</taxon>
        <taxon>Fungi</taxon>
        <taxon>Dikarya</taxon>
        <taxon>Ascomycota</taxon>
        <taxon>Pezizomycotina</taxon>
        <taxon>Dothideomycetes</taxon>
        <taxon>Pleosporomycetidae</taxon>
        <taxon>Pleosporales</taxon>
        <taxon>Diademaceae</taxon>
        <taxon>Clathrospora</taxon>
    </lineage>
</organism>
<gene>
    <name evidence="1" type="ORF">EJ02DRAFT_177516</name>
</gene>
<evidence type="ECO:0000313" key="1">
    <source>
        <dbReference type="EMBL" id="KAF1934691.1"/>
    </source>
</evidence>
<protein>
    <submittedName>
        <fullName evidence="1">Uncharacterized protein</fullName>
    </submittedName>
</protein>
<sequence>MMPKPTPTETWSPPEEATGYHTDRLTLFLADIPYSSVMLTYLSTLEPAQRYMHLPAIDAQMSDSYLKLHGQAVGALAVSASWSDTIKLAITADVLQDSKVADSAMAVLRQKGVFIAGIGPALFNDTDYACANKYAWDTNHGALLVRTLDCIADADAKPKRMRMHEAVKYRNNVLRNKDPGGREIGGMVYPSTQPIVLPRVEALRGDFVKY</sequence>
<accession>A0A6A5S214</accession>
<proteinExistence type="predicted"/>
<dbReference type="EMBL" id="ML976402">
    <property type="protein sequence ID" value="KAF1934691.1"/>
    <property type="molecule type" value="Genomic_DNA"/>
</dbReference>
<dbReference type="OrthoDB" id="3798496at2759"/>
<evidence type="ECO:0000313" key="2">
    <source>
        <dbReference type="Proteomes" id="UP000800038"/>
    </source>
</evidence>
<keyword evidence="2" id="KW-1185">Reference proteome</keyword>
<name>A0A6A5S214_9PLEO</name>
<dbReference type="AlphaFoldDB" id="A0A6A5S214"/>